<feature type="domain" description="Putative restriction endonuclease" evidence="2">
    <location>
        <begin position="27"/>
        <end position="125"/>
    </location>
</feature>
<dbReference type="PANTHER" id="PTHR36558">
    <property type="entry name" value="GLR1098 PROTEIN"/>
    <property type="match status" value="1"/>
</dbReference>
<evidence type="ECO:0000256" key="1">
    <source>
        <dbReference type="SAM" id="MobiDB-lite"/>
    </source>
</evidence>
<gene>
    <name evidence="3" type="ORF">D2N39_21500</name>
</gene>
<keyword evidence="4" id="KW-1185">Reference proteome</keyword>
<dbReference type="Gene3D" id="3.90.1570.10">
    <property type="entry name" value="tt1808, chain A"/>
    <property type="match status" value="1"/>
</dbReference>
<dbReference type="InterPro" id="IPR011335">
    <property type="entry name" value="Restrct_endonuc-II-like"/>
</dbReference>
<comment type="caution">
    <text evidence="3">The sequence shown here is derived from an EMBL/GenBank/DDBJ whole genome shotgun (WGS) entry which is preliminary data.</text>
</comment>
<dbReference type="InterPro" id="IPR012296">
    <property type="entry name" value="Nuclease_put_TT1808"/>
</dbReference>
<keyword evidence="3" id="KW-0255">Endonuclease</keyword>
<evidence type="ECO:0000259" key="2">
    <source>
        <dbReference type="Pfam" id="PF05685"/>
    </source>
</evidence>
<dbReference type="Proteomes" id="UP000266649">
    <property type="component" value="Unassembled WGS sequence"/>
</dbReference>
<dbReference type="GO" id="GO:0004519">
    <property type="term" value="F:endonuclease activity"/>
    <property type="evidence" value="ECO:0007669"/>
    <property type="project" value="UniProtKB-KW"/>
</dbReference>
<dbReference type="CDD" id="cd06260">
    <property type="entry name" value="DUF820-like"/>
    <property type="match status" value="1"/>
</dbReference>
<proteinExistence type="predicted"/>
<dbReference type="SUPFAM" id="SSF52980">
    <property type="entry name" value="Restriction endonuclease-like"/>
    <property type="match status" value="1"/>
</dbReference>
<sequence length="164" mass="18315">MPQVRRVPQGEGAAMLSNRRPMTEPEFATFLQARENRWELLNGQPVMMAPTTQRHANLVANILASLHRQLRGTGCRPTCARTGVGTGETTIRYPDLVVDRGPRVDLAMCATSPTLVIEILSPARDYPPARRPRVARSHLHRNGSGRGDLGNWGRARCRRRVCWA</sequence>
<keyword evidence="3" id="KW-0378">Hydrolase</keyword>
<dbReference type="EMBL" id="QXXQ01000024">
    <property type="protein sequence ID" value="RID89787.1"/>
    <property type="molecule type" value="Genomic_DNA"/>
</dbReference>
<dbReference type="InterPro" id="IPR008538">
    <property type="entry name" value="Uma2"/>
</dbReference>
<evidence type="ECO:0000313" key="4">
    <source>
        <dbReference type="Proteomes" id="UP000266649"/>
    </source>
</evidence>
<dbReference type="PANTHER" id="PTHR36558:SF1">
    <property type="entry name" value="RESTRICTION ENDONUCLEASE DOMAIN-CONTAINING PROTEIN-RELATED"/>
    <property type="match status" value="1"/>
</dbReference>
<feature type="region of interest" description="Disordered" evidence="1">
    <location>
        <begin position="1"/>
        <end position="21"/>
    </location>
</feature>
<accession>A0A398BJT3</accession>
<dbReference type="AlphaFoldDB" id="A0A398BJT3"/>
<name>A0A398BJT3_9RHOB</name>
<reference evidence="3 4" key="1">
    <citation type="submission" date="2018-09" db="EMBL/GenBank/DDBJ databases">
        <title>Gemmobacter lutimaris sp. nov., a marine bacterium isolated from tidal flat.</title>
        <authorList>
            <person name="Lee D.W."/>
            <person name="Yoo Y."/>
            <person name="Kim J.-J."/>
            <person name="Kim B.S."/>
        </authorList>
    </citation>
    <scope>NUCLEOTIDE SEQUENCE [LARGE SCALE GENOMIC DNA]</scope>
    <source>
        <strain evidence="3 4">YJ-T1-11</strain>
    </source>
</reference>
<protein>
    <submittedName>
        <fullName evidence="3">Uma2 family endonuclease</fullName>
    </submittedName>
</protein>
<keyword evidence="3" id="KW-0540">Nuclease</keyword>
<evidence type="ECO:0000313" key="3">
    <source>
        <dbReference type="EMBL" id="RID89787.1"/>
    </source>
</evidence>
<dbReference type="Pfam" id="PF05685">
    <property type="entry name" value="Uma2"/>
    <property type="match status" value="1"/>
</dbReference>
<organism evidence="3 4">
    <name type="scientific">Gemmobacter lutimaris</name>
    <dbReference type="NCBI Taxonomy" id="2306023"/>
    <lineage>
        <taxon>Bacteria</taxon>
        <taxon>Pseudomonadati</taxon>
        <taxon>Pseudomonadota</taxon>
        <taxon>Alphaproteobacteria</taxon>
        <taxon>Rhodobacterales</taxon>
        <taxon>Paracoccaceae</taxon>
        <taxon>Gemmobacter</taxon>
    </lineage>
</organism>